<accession>A0A286UY00</accession>
<dbReference type="AlphaFoldDB" id="A0A286UY00"/>
<dbReference type="GO" id="GO:0016787">
    <property type="term" value="F:hydrolase activity"/>
    <property type="evidence" value="ECO:0007669"/>
    <property type="project" value="UniProtKB-KW"/>
</dbReference>
<dbReference type="PANTHER" id="PTHR46487">
    <property type="entry name" value="DNA REPAIR PROTEIN XRCC3"/>
    <property type="match status" value="1"/>
</dbReference>
<comment type="caution">
    <text evidence="9">The sequence shown here is derived from an EMBL/GenBank/DDBJ whole genome shotgun (WGS) entry which is preliminary data.</text>
</comment>
<dbReference type="InterPro" id="IPR013632">
    <property type="entry name" value="Rad51_C"/>
</dbReference>
<dbReference type="Proteomes" id="UP000217199">
    <property type="component" value="Unassembled WGS sequence"/>
</dbReference>
<dbReference type="InParanoid" id="A0A286UY00"/>
<evidence type="ECO:0000256" key="6">
    <source>
        <dbReference type="ARBA" id="ARBA00023242"/>
    </source>
</evidence>
<evidence type="ECO:0000256" key="1">
    <source>
        <dbReference type="ARBA" id="ARBA00004123"/>
    </source>
</evidence>
<name>A0A286UY00_9AGAM</name>
<dbReference type="SUPFAM" id="SSF52540">
    <property type="entry name" value="P-loop containing nucleoside triphosphate hydrolases"/>
    <property type="match status" value="1"/>
</dbReference>
<organism evidence="9 10">
    <name type="scientific">Pyrrhoderma noxium</name>
    <dbReference type="NCBI Taxonomy" id="2282107"/>
    <lineage>
        <taxon>Eukaryota</taxon>
        <taxon>Fungi</taxon>
        <taxon>Dikarya</taxon>
        <taxon>Basidiomycota</taxon>
        <taxon>Agaricomycotina</taxon>
        <taxon>Agaricomycetes</taxon>
        <taxon>Hymenochaetales</taxon>
        <taxon>Hymenochaetaceae</taxon>
        <taxon>Pyrrhoderma</taxon>
    </lineage>
</organism>
<evidence type="ECO:0000313" key="10">
    <source>
        <dbReference type="Proteomes" id="UP000217199"/>
    </source>
</evidence>
<dbReference type="GO" id="GO:0045003">
    <property type="term" value="P:double-strand break repair via synthesis-dependent strand annealing"/>
    <property type="evidence" value="ECO:0007669"/>
    <property type="project" value="TreeGrafter"/>
</dbReference>
<keyword evidence="5" id="KW-0234">DNA repair</keyword>
<dbReference type="GO" id="GO:0000722">
    <property type="term" value="P:telomere maintenance via recombination"/>
    <property type="evidence" value="ECO:0007669"/>
    <property type="project" value="TreeGrafter"/>
</dbReference>
<keyword evidence="10" id="KW-1185">Reference proteome</keyword>
<proteinExistence type="predicted"/>
<dbReference type="GO" id="GO:0005524">
    <property type="term" value="F:ATP binding"/>
    <property type="evidence" value="ECO:0007669"/>
    <property type="project" value="UniProtKB-KW"/>
</dbReference>
<dbReference type="OrthoDB" id="1861185at2759"/>
<reference evidence="9 10" key="1">
    <citation type="journal article" date="2017" name="Mol. Ecol.">
        <title>Comparative and population genomic landscape of Phellinus noxius: A hypervariable fungus causing root rot in trees.</title>
        <authorList>
            <person name="Chung C.L."/>
            <person name="Lee T.J."/>
            <person name="Akiba M."/>
            <person name="Lee H.H."/>
            <person name="Kuo T.H."/>
            <person name="Liu D."/>
            <person name="Ke H.M."/>
            <person name="Yokoi T."/>
            <person name="Roa M.B."/>
            <person name="Lu M.J."/>
            <person name="Chang Y.Y."/>
            <person name="Ann P.J."/>
            <person name="Tsai J.N."/>
            <person name="Chen C.Y."/>
            <person name="Tzean S.S."/>
            <person name="Ota Y."/>
            <person name="Hattori T."/>
            <person name="Sahashi N."/>
            <person name="Liou R.F."/>
            <person name="Kikuchi T."/>
            <person name="Tsai I.J."/>
        </authorList>
    </citation>
    <scope>NUCLEOTIDE SEQUENCE [LARGE SCALE GENOMIC DNA]</scope>
    <source>
        <strain evidence="9 10">FFPRI411160</strain>
    </source>
</reference>
<dbReference type="GO" id="GO:0000400">
    <property type="term" value="F:four-way junction DNA binding"/>
    <property type="evidence" value="ECO:0007669"/>
    <property type="project" value="TreeGrafter"/>
</dbReference>
<comment type="subcellular location">
    <subcellularLocation>
        <location evidence="1">Nucleus</location>
    </subcellularLocation>
</comment>
<dbReference type="InterPro" id="IPR027417">
    <property type="entry name" value="P-loop_NTPase"/>
</dbReference>
<dbReference type="CDD" id="cd19491">
    <property type="entry name" value="XRCC3"/>
    <property type="match status" value="1"/>
</dbReference>
<dbReference type="GO" id="GO:0090656">
    <property type="term" value="P:t-circle formation"/>
    <property type="evidence" value="ECO:0007669"/>
    <property type="project" value="TreeGrafter"/>
</dbReference>
<keyword evidence="6" id="KW-0539">Nucleus</keyword>
<dbReference type="GO" id="GO:0061982">
    <property type="term" value="P:meiosis I cell cycle process"/>
    <property type="evidence" value="ECO:0007669"/>
    <property type="project" value="UniProtKB-ARBA"/>
</dbReference>
<dbReference type="InterPro" id="IPR047348">
    <property type="entry name" value="XRCC3-like_C"/>
</dbReference>
<gene>
    <name evidence="9" type="ORF">PNOK_0145200</name>
</gene>
<dbReference type="EMBL" id="NBII01000001">
    <property type="protein sequence ID" value="PAV24384.1"/>
    <property type="molecule type" value="Genomic_DNA"/>
</dbReference>
<keyword evidence="9" id="KW-0378">Hydrolase</keyword>
<dbReference type="InterPro" id="IPR020588">
    <property type="entry name" value="RecA_ATP-bd"/>
</dbReference>
<dbReference type="GO" id="GO:0033065">
    <property type="term" value="C:Rad51C-XRCC3 complex"/>
    <property type="evidence" value="ECO:0007669"/>
    <property type="project" value="TreeGrafter"/>
</dbReference>
<protein>
    <submittedName>
        <fullName evidence="9">P-loop containing nucleoside triphosphate hydrolase</fullName>
    </submittedName>
</protein>
<evidence type="ECO:0000256" key="2">
    <source>
        <dbReference type="ARBA" id="ARBA00022741"/>
    </source>
</evidence>
<dbReference type="PROSITE" id="PS50162">
    <property type="entry name" value="RECA_2"/>
    <property type="match status" value="1"/>
</dbReference>
<feature type="compositionally biased region" description="Polar residues" evidence="7">
    <location>
        <begin position="344"/>
        <end position="358"/>
    </location>
</feature>
<feature type="domain" description="RecA family profile 1" evidence="8">
    <location>
        <begin position="77"/>
        <end position="259"/>
    </location>
</feature>
<dbReference type="Gene3D" id="3.40.50.300">
    <property type="entry name" value="P-loop containing nucleotide triphosphate hydrolases"/>
    <property type="match status" value="1"/>
</dbReference>
<evidence type="ECO:0000256" key="3">
    <source>
        <dbReference type="ARBA" id="ARBA00022763"/>
    </source>
</evidence>
<dbReference type="GO" id="GO:0071140">
    <property type="term" value="P:resolution of mitotic recombination intermediates"/>
    <property type="evidence" value="ECO:0007669"/>
    <property type="project" value="TreeGrafter"/>
</dbReference>
<evidence type="ECO:0000256" key="5">
    <source>
        <dbReference type="ARBA" id="ARBA00023204"/>
    </source>
</evidence>
<evidence type="ECO:0000256" key="7">
    <source>
        <dbReference type="SAM" id="MobiDB-lite"/>
    </source>
</evidence>
<dbReference type="FunCoup" id="A0A286UY00">
    <property type="interactions" value="107"/>
</dbReference>
<dbReference type="PANTHER" id="PTHR46487:SF1">
    <property type="entry name" value="DNA REPAIR PROTEIN XRCC3"/>
    <property type="match status" value="1"/>
</dbReference>
<dbReference type="GO" id="GO:0140664">
    <property type="term" value="F:ATP-dependent DNA damage sensor activity"/>
    <property type="evidence" value="ECO:0007669"/>
    <property type="project" value="InterPro"/>
</dbReference>
<dbReference type="Pfam" id="PF08423">
    <property type="entry name" value="Rad51"/>
    <property type="match status" value="1"/>
</dbReference>
<keyword evidence="4" id="KW-0067">ATP-binding</keyword>
<dbReference type="STRING" id="2282107.A0A286UY00"/>
<keyword evidence="3" id="KW-0227">DNA damage</keyword>
<evidence type="ECO:0000259" key="8">
    <source>
        <dbReference type="PROSITE" id="PS50162"/>
    </source>
</evidence>
<dbReference type="GO" id="GO:0005657">
    <property type="term" value="C:replication fork"/>
    <property type="evidence" value="ECO:0007669"/>
    <property type="project" value="TreeGrafter"/>
</dbReference>
<feature type="region of interest" description="Disordered" evidence="7">
    <location>
        <begin position="329"/>
        <end position="358"/>
    </location>
</feature>
<evidence type="ECO:0000313" key="9">
    <source>
        <dbReference type="EMBL" id="PAV24384.1"/>
    </source>
</evidence>
<sequence length="518" mass="57092">MCSNTPKLQDLNSLSEKQKSLLKKNNIINTSDVVLSSPAQLSKRLKLTLGEAQKLIEDTCNELATTSLQVIQLNETTDDKFTTGDAIIDETLGGGIRTGMVWEIAGESASGKTQLALQLSLLVQIRPILGGLLGAACYITTQANLPTKRLAQLIDDHPLLSSSMCSLSDIYTLKAPTIDLLLHTLKKTLPDLQQQIESNSRMKPIRLLVIDSISSLFRSTEKSGNMPIFERSKFLTDLSRTMHTITSRDNMAIVVINEVTDVFTDTGVSPAFSPSTSLDVHYKDQARWFNSAHSLPGENSKEALLGLVWANQLNVRVILTRTNRRLYLDNSPPAKRRRVDGATGTPTSTLESSGLSQHSEQSTLLRRLSVVFSTVSYPKSVDFLVTGSGVLAVKDESNVEEVDGLMVPSSDTTTTPSRDEPRQGRVPVLDVSSQTFINAKEMSLTQEYDEQEGPERFISPSEVIPSTFPEEEEDELDVGYWEQFGDVTHDDMADIDFDGLEDVNVIENIHSSQALNEE</sequence>
<evidence type="ECO:0000256" key="4">
    <source>
        <dbReference type="ARBA" id="ARBA00022840"/>
    </source>
</evidence>
<keyword evidence="2" id="KW-0547">Nucleotide-binding</keyword>